<dbReference type="EMBL" id="MK493322">
    <property type="protein sequence ID" value="QBQ75136.1"/>
    <property type="molecule type" value="Genomic_DNA"/>
</dbReference>
<evidence type="ECO:0000313" key="6">
    <source>
        <dbReference type="EMBL" id="AOO11284.1"/>
    </source>
</evidence>
<evidence type="ECO:0000313" key="13">
    <source>
        <dbReference type="Proteomes" id="UP000226351"/>
    </source>
</evidence>
<dbReference type="EMBL" id="KX349288">
    <property type="protein sequence ID" value="AOO10838.1"/>
    <property type="molecule type" value="Genomic_DNA"/>
</dbReference>
<dbReference type="Proteomes" id="UP000224174">
    <property type="component" value="Segment"/>
</dbReference>
<dbReference type="EMBL" id="MK493325">
    <property type="protein sequence ID" value="QBQ75799.1"/>
    <property type="molecule type" value="Genomic_DNA"/>
</dbReference>
<name>A0A1D7SB20_9CAUD</name>
<evidence type="ECO:0000313" key="1">
    <source>
        <dbReference type="EMBL" id="AOO10177.1"/>
    </source>
</evidence>
<sequence>MTNREFIDKNGNSWTWEETPETVAALKKLHNTSVNNRVIKPNAPKQ</sequence>
<dbReference type="Proteomes" id="UP000222384">
    <property type="component" value="Genome"/>
</dbReference>
<dbReference type="Proteomes" id="UP000299832">
    <property type="component" value="Genome"/>
</dbReference>
<evidence type="ECO:0000313" key="3">
    <source>
        <dbReference type="EMBL" id="AOO10617.1"/>
    </source>
</evidence>
<proteinExistence type="predicted"/>
<evidence type="ECO:0000313" key="5">
    <source>
        <dbReference type="EMBL" id="AOO11060.1"/>
    </source>
</evidence>
<evidence type="ECO:0000313" key="15">
    <source>
        <dbReference type="Proteomes" id="UP000301260"/>
    </source>
</evidence>
<evidence type="ECO:0000313" key="7">
    <source>
        <dbReference type="EMBL" id="QBQ75136.1"/>
    </source>
</evidence>
<dbReference type="Proteomes" id="UP000225361">
    <property type="component" value="Segment"/>
</dbReference>
<reference evidence="11 12" key="1">
    <citation type="journal article" date="2016" name="Environ. Microbiol.">
        <title>Genomic diversification of marine cyanophages into stable ecotypes.</title>
        <authorList>
            <person name="Marston M.F."/>
            <person name="Martiny J.B."/>
        </authorList>
    </citation>
    <scope>NUCLEOTIDE SEQUENCE [LARGE SCALE GENOMIC DNA]</scope>
    <source>
        <strain evidence="1">RW_01_0212_WH8101</strain>
        <strain evidence="2">RW_03_0807_WH8101</strain>
        <strain evidence="3">RW_06_0613</strain>
        <strain evidence="4">RW_08_0711</strain>
        <strain evidence="5">RW_22_0300</strain>
        <strain evidence="6">RW_25_1112</strain>
    </source>
</reference>
<evidence type="ECO:0000313" key="8">
    <source>
        <dbReference type="EMBL" id="QBQ75357.1"/>
    </source>
</evidence>
<organism evidence="4 12">
    <name type="scientific">Synechococcus phage S-RIM8</name>
    <dbReference type="NCBI Taxonomy" id="756278"/>
    <lineage>
        <taxon>Viruses</taxon>
        <taxon>Duplodnaviria</taxon>
        <taxon>Heunggongvirae</taxon>
        <taxon>Uroviricota</taxon>
        <taxon>Caudoviricetes</taxon>
        <taxon>Pantevenvirales</taxon>
        <taxon>Kyanoviridae</taxon>
        <taxon>Neptunevirus</taxon>
        <taxon>Neptunevirus srim18</taxon>
    </lineage>
</organism>
<gene>
    <name evidence="7" type="ORF">RW010115_029</name>
    <name evidence="1" type="ORF">RW01021201_029</name>
    <name evidence="8" type="ORF">RW030617_029</name>
    <name evidence="2" type="ORF">RW03080701_030</name>
    <name evidence="3" type="ORF">RW060613_029</name>
    <name evidence="4" type="ORF">RW080711_029</name>
    <name evidence="9" type="ORF">RW220214_029</name>
    <name evidence="5" type="ORF">RW220300_029</name>
    <name evidence="6" type="ORF">RW251112_029</name>
    <name evidence="10" type="ORF">RW620316_029</name>
</gene>
<evidence type="ECO:0000313" key="4">
    <source>
        <dbReference type="EMBL" id="AOO10838.1"/>
    </source>
</evidence>
<dbReference type="Proteomes" id="UP000304735">
    <property type="component" value="Segment"/>
</dbReference>
<dbReference type="Proteomes" id="UP000224173">
    <property type="component" value="Segment"/>
</dbReference>
<accession>A0A1D7SB20</accession>
<evidence type="ECO:0000313" key="2">
    <source>
        <dbReference type="EMBL" id="AOO10399.1"/>
    </source>
</evidence>
<dbReference type="Proteomes" id="UP000226351">
    <property type="component" value="Segment"/>
</dbReference>
<evidence type="ECO:0000313" key="11">
    <source>
        <dbReference type="Proteomes" id="UP000222384"/>
    </source>
</evidence>
<evidence type="ECO:0000313" key="12">
    <source>
        <dbReference type="Proteomes" id="UP000223306"/>
    </source>
</evidence>
<dbReference type="Proteomes" id="UP000301260">
    <property type="component" value="Segment"/>
</dbReference>
<evidence type="ECO:0000313" key="9">
    <source>
        <dbReference type="EMBL" id="QBQ75579.1"/>
    </source>
</evidence>
<dbReference type="EMBL" id="KX349290">
    <property type="protein sequence ID" value="AOO11284.1"/>
    <property type="molecule type" value="Genomic_DNA"/>
</dbReference>
<keyword evidence="13" id="KW-1185">Reference proteome</keyword>
<dbReference type="Proteomes" id="UP000301580">
    <property type="component" value="Segment"/>
</dbReference>
<reference evidence="14 15" key="2">
    <citation type="submission" date="2019-02" db="EMBL/GenBank/DDBJ databases">
        <title>Diversity in Cyanophage Genomes from Southern New England Coastal Waters.</title>
        <authorList>
            <person name="Marston M.F."/>
        </authorList>
    </citation>
    <scope>NUCLEOTIDE SEQUENCE [LARGE SCALE GENOMIC DNA]</scope>
    <source>
        <strain evidence="7">RW_01_0115_WH8101</strain>
        <strain evidence="8">RW_03_0617</strain>
        <strain evidence="9">RW_22_0214</strain>
        <strain evidence="10">RW_62_0316</strain>
    </source>
</reference>
<dbReference type="EMBL" id="KX349289">
    <property type="protein sequence ID" value="AOO11060.1"/>
    <property type="molecule type" value="Genomic_DNA"/>
</dbReference>
<evidence type="ECO:0000313" key="10">
    <source>
        <dbReference type="EMBL" id="QBQ75799.1"/>
    </source>
</evidence>
<protein>
    <submittedName>
        <fullName evidence="4">Uncharacterized protein</fullName>
    </submittedName>
</protein>
<dbReference type="EMBL" id="MK493324">
    <property type="protein sequence ID" value="QBQ75579.1"/>
    <property type="molecule type" value="Genomic_DNA"/>
</dbReference>
<dbReference type="EMBL" id="KX349285">
    <property type="protein sequence ID" value="AOO10177.1"/>
    <property type="molecule type" value="Genomic_DNA"/>
</dbReference>
<dbReference type="EMBL" id="KX349286">
    <property type="protein sequence ID" value="AOO10399.1"/>
    <property type="molecule type" value="Genomic_DNA"/>
</dbReference>
<evidence type="ECO:0000313" key="14">
    <source>
        <dbReference type="Proteomes" id="UP000299832"/>
    </source>
</evidence>
<dbReference type="EMBL" id="KX349287">
    <property type="protein sequence ID" value="AOO10617.1"/>
    <property type="molecule type" value="Genomic_DNA"/>
</dbReference>
<dbReference type="Proteomes" id="UP000223306">
    <property type="component" value="Segment"/>
</dbReference>
<dbReference type="EMBL" id="MK493323">
    <property type="protein sequence ID" value="QBQ75357.1"/>
    <property type="molecule type" value="Genomic_DNA"/>
</dbReference>